<evidence type="ECO:0000259" key="6">
    <source>
        <dbReference type="Pfam" id="PF00496"/>
    </source>
</evidence>
<dbReference type="GO" id="GO:0043190">
    <property type="term" value="C:ATP-binding cassette (ABC) transporter complex"/>
    <property type="evidence" value="ECO:0007669"/>
    <property type="project" value="InterPro"/>
</dbReference>
<evidence type="ECO:0000313" key="7">
    <source>
        <dbReference type="EMBL" id="RIY37945.1"/>
    </source>
</evidence>
<proteinExistence type="inferred from homology"/>
<comment type="subcellular location">
    <subcellularLocation>
        <location evidence="1">Cell envelope</location>
    </subcellularLocation>
</comment>
<keyword evidence="4 5" id="KW-0732">Signal</keyword>
<dbReference type="InterPro" id="IPR000914">
    <property type="entry name" value="SBP_5_dom"/>
</dbReference>
<dbReference type="SUPFAM" id="SSF53850">
    <property type="entry name" value="Periplasmic binding protein-like II"/>
    <property type="match status" value="1"/>
</dbReference>
<dbReference type="AlphaFoldDB" id="A0A3A1YJV1"/>
<dbReference type="InterPro" id="IPR030678">
    <property type="entry name" value="Peptide/Ni-bd"/>
</dbReference>
<dbReference type="GO" id="GO:0015833">
    <property type="term" value="P:peptide transport"/>
    <property type="evidence" value="ECO:0007669"/>
    <property type="project" value="TreeGrafter"/>
</dbReference>
<dbReference type="Gene3D" id="3.10.105.10">
    <property type="entry name" value="Dipeptide-binding Protein, Domain 3"/>
    <property type="match status" value="1"/>
</dbReference>
<dbReference type="PIRSF" id="PIRSF002741">
    <property type="entry name" value="MppA"/>
    <property type="match status" value="1"/>
</dbReference>
<evidence type="ECO:0000256" key="1">
    <source>
        <dbReference type="ARBA" id="ARBA00004196"/>
    </source>
</evidence>
<comment type="caution">
    <text evidence="7">The sequence shown here is derived from an EMBL/GenBank/DDBJ whole genome shotgun (WGS) entry which is preliminary data.</text>
</comment>
<evidence type="ECO:0000256" key="3">
    <source>
        <dbReference type="ARBA" id="ARBA00022448"/>
    </source>
</evidence>
<dbReference type="Pfam" id="PF00496">
    <property type="entry name" value="SBP_bac_5"/>
    <property type="match status" value="1"/>
</dbReference>
<dbReference type="FunFam" id="3.90.76.10:FF:000001">
    <property type="entry name" value="Oligopeptide ABC transporter substrate-binding protein"/>
    <property type="match status" value="1"/>
</dbReference>
<organism evidence="7 8">
    <name type="scientific">Psittacicella gerlachiana</name>
    <dbReference type="NCBI Taxonomy" id="2028574"/>
    <lineage>
        <taxon>Bacteria</taxon>
        <taxon>Pseudomonadati</taxon>
        <taxon>Pseudomonadota</taxon>
        <taxon>Gammaproteobacteria</taxon>
        <taxon>Pasteurellales</taxon>
        <taxon>Psittacicellaceae</taxon>
        <taxon>Psittacicella</taxon>
    </lineage>
</organism>
<evidence type="ECO:0000256" key="2">
    <source>
        <dbReference type="ARBA" id="ARBA00005695"/>
    </source>
</evidence>
<evidence type="ECO:0000256" key="5">
    <source>
        <dbReference type="SAM" id="SignalP"/>
    </source>
</evidence>
<accession>A0A3A1YJV1</accession>
<dbReference type="Gene3D" id="3.90.76.10">
    <property type="entry name" value="Dipeptide-binding Protein, Domain 1"/>
    <property type="match status" value="1"/>
</dbReference>
<dbReference type="PANTHER" id="PTHR30290:SF10">
    <property type="entry name" value="PERIPLASMIC OLIGOPEPTIDE-BINDING PROTEIN-RELATED"/>
    <property type="match status" value="1"/>
</dbReference>
<gene>
    <name evidence="7" type="ORF">CKF59_01080</name>
</gene>
<comment type="similarity">
    <text evidence="2">Belongs to the bacterial solute-binding protein 5 family.</text>
</comment>
<protein>
    <recommendedName>
        <fullName evidence="6">Solute-binding protein family 5 domain-containing protein</fullName>
    </recommendedName>
</protein>
<dbReference type="PANTHER" id="PTHR30290">
    <property type="entry name" value="PERIPLASMIC BINDING COMPONENT OF ABC TRANSPORTER"/>
    <property type="match status" value="1"/>
</dbReference>
<keyword evidence="8" id="KW-1185">Reference proteome</keyword>
<evidence type="ECO:0000256" key="4">
    <source>
        <dbReference type="ARBA" id="ARBA00022729"/>
    </source>
</evidence>
<dbReference type="InterPro" id="IPR039424">
    <property type="entry name" value="SBP_5"/>
</dbReference>
<dbReference type="GO" id="GO:1904680">
    <property type="term" value="F:peptide transmembrane transporter activity"/>
    <property type="evidence" value="ECO:0007669"/>
    <property type="project" value="TreeGrafter"/>
</dbReference>
<evidence type="ECO:0000313" key="8">
    <source>
        <dbReference type="Proteomes" id="UP000265964"/>
    </source>
</evidence>
<keyword evidence="3" id="KW-0813">Transport</keyword>
<dbReference type="OrthoDB" id="9801912at2"/>
<reference evidence="7 8" key="1">
    <citation type="submission" date="2017-08" db="EMBL/GenBank/DDBJ databases">
        <title>Reclassification of Bisgaard taxon 37 and 44.</title>
        <authorList>
            <person name="Christensen H."/>
        </authorList>
    </citation>
    <scope>NUCLEOTIDE SEQUENCE [LARGE SCALE GENOMIC DNA]</scope>
    <source>
        <strain evidence="7 8">EEAB3T1</strain>
    </source>
</reference>
<feature type="signal peptide" evidence="5">
    <location>
        <begin position="1"/>
        <end position="24"/>
    </location>
</feature>
<dbReference type="CDD" id="cd08504">
    <property type="entry name" value="PBP2_OppA"/>
    <property type="match status" value="1"/>
</dbReference>
<name>A0A3A1YJV1_9GAMM</name>
<dbReference type="Gene3D" id="3.40.190.10">
    <property type="entry name" value="Periplasmic binding protein-like II"/>
    <property type="match status" value="1"/>
</dbReference>
<feature type="chain" id="PRO_5017432784" description="Solute-binding protein family 5 domain-containing protein" evidence="5">
    <location>
        <begin position="25"/>
        <end position="551"/>
    </location>
</feature>
<dbReference type="EMBL" id="NRJF01000027">
    <property type="protein sequence ID" value="RIY37945.1"/>
    <property type="molecule type" value="Genomic_DNA"/>
</dbReference>
<dbReference type="RefSeq" id="WP_119534135.1">
    <property type="nucleotide sequence ID" value="NZ_NRJF01000027.1"/>
</dbReference>
<dbReference type="GO" id="GO:0030288">
    <property type="term" value="C:outer membrane-bounded periplasmic space"/>
    <property type="evidence" value="ECO:0007669"/>
    <property type="project" value="TreeGrafter"/>
</dbReference>
<feature type="domain" description="Solute-binding protein family 5" evidence="6">
    <location>
        <begin position="80"/>
        <end position="459"/>
    </location>
</feature>
<sequence length="551" mass="63047">MFKKFSKLSLAILAFTGFTSFAQAVTLPPGVVLAKQQTLSFNLNTYPNTLDPTYMYYGVEFQTGRPVFDTLVRLDNQGNYIPAAASSWEQSEDGLTWIFHLRQGATWQDGVAVTADDFVYAWQRLTDPKTAAHYGDYLAVANLVNAREINEGKKDPSTLGVKALDAYTLEIKLTQPTAWLPEILGWLNTAPVRKDLIEKYGEAWTNPEHLVGNGPYKITQAVVNDHMVYQKWDDYWDAKNIYITEIRHEFINNPTMAYYKYLEGAYLVANIPNQFREKMRQERPHELTRISTLNTSWLTINPKYVPDARVRQALSLLTDRQTMTQKVIGSHTPTTTLVPLRIRDGQLATQAPYFEQPQAHNNAQAIALLQEAGYSAQNPLKLTFLTSTNPEDVKIFVALQGMWKQNSGNIVQLEQEALETKVWQQRYRSANFQLLIASWSADFDQASSFYNLFISNSPFNQGMYANPEYDRYVNLANKELDAQKRAQYYAQANSILQQDLPVIPLWHVQNQILKSPALGGYYTENFIRYYRDMYLVDVKASKPQLAKNENK</sequence>
<dbReference type="Proteomes" id="UP000265964">
    <property type="component" value="Unassembled WGS sequence"/>
</dbReference>